<feature type="region of interest" description="Disordered" evidence="7">
    <location>
        <begin position="126"/>
        <end position="176"/>
    </location>
</feature>
<accession>A0ABQ0QQ65</accession>
<feature type="compositionally biased region" description="Basic and acidic residues" evidence="7">
    <location>
        <begin position="133"/>
        <end position="142"/>
    </location>
</feature>
<evidence type="ECO:0000256" key="1">
    <source>
        <dbReference type="ARBA" id="ARBA00004496"/>
    </source>
</evidence>
<dbReference type="RefSeq" id="WP_373317503.1">
    <property type="nucleotide sequence ID" value="NZ_BAQC01000030.1"/>
</dbReference>
<evidence type="ECO:0000313" key="9">
    <source>
        <dbReference type="EMBL" id="GBR53064.1"/>
    </source>
</evidence>
<evidence type="ECO:0000256" key="7">
    <source>
        <dbReference type="SAM" id="MobiDB-lite"/>
    </source>
</evidence>
<comment type="caution">
    <text evidence="9">The sequence shown here is derived from an EMBL/GenBank/DDBJ whole genome shotgun (WGS) entry which is preliminary data.</text>
</comment>
<keyword evidence="3" id="KW-0963">Cytoplasm</keyword>
<keyword evidence="10" id="KW-1185">Reference proteome</keyword>
<keyword evidence="5" id="KW-0067">ATP-binding</keyword>
<comment type="similarity">
    <text evidence="2">Belongs to the PhoH family.</text>
</comment>
<dbReference type="EMBL" id="BAQC01000030">
    <property type="protein sequence ID" value="GBR53064.1"/>
    <property type="molecule type" value="Genomic_DNA"/>
</dbReference>
<keyword evidence="4" id="KW-0547">Nucleotide-binding</keyword>
<feature type="region of interest" description="Disordered" evidence="7">
    <location>
        <begin position="1"/>
        <end position="27"/>
    </location>
</feature>
<dbReference type="Proteomes" id="UP001062632">
    <property type="component" value="Unassembled WGS sequence"/>
</dbReference>
<name>A0ABQ0QQ65_9PROT</name>
<evidence type="ECO:0000313" key="10">
    <source>
        <dbReference type="Proteomes" id="UP001062632"/>
    </source>
</evidence>
<dbReference type="PANTHER" id="PTHR30473:SF1">
    <property type="entry name" value="PHOH-LIKE PROTEIN"/>
    <property type="match status" value="1"/>
</dbReference>
<evidence type="ECO:0000256" key="4">
    <source>
        <dbReference type="ARBA" id="ARBA00022741"/>
    </source>
</evidence>
<feature type="domain" description="PhoH-like protein" evidence="8">
    <location>
        <begin position="186"/>
        <end position="389"/>
    </location>
</feature>
<organism evidence="9 10">
    <name type="scientific">Neokomagataea thailandica NBRC 106555</name>
    <dbReference type="NCBI Taxonomy" id="1223520"/>
    <lineage>
        <taxon>Bacteria</taxon>
        <taxon>Pseudomonadati</taxon>
        <taxon>Pseudomonadota</taxon>
        <taxon>Alphaproteobacteria</taxon>
        <taxon>Acetobacterales</taxon>
        <taxon>Acetobacteraceae</taxon>
        <taxon>Neokomagataea</taxon>
    </lineage>
</organism>
<dbReference type="Gene3D" id="3.40.50.300">
    <property type="entry name" value="P-loop containing nucleotide triphosphate hydrolases"/>
    <property type="match status" value="1"/>
</dbReference>
<dbReference type="InterPro" id="IPR003714">
    <property type="entry name" value="PhoH"/>
</dbReference>
<dbReference type="SUPFAM" id="SSF52540">
    <property type="entry name" value="P-loop containing nucleoside triphosphate hydrolases"/>
    <property type="match status" value="1"/>
</dbReference>
<proteinExistence type="inferred from homology"/>
<evidence type="ECO:0000256" key="3">
    <source>
        <dbReference type="ARBA" id="ARBA00022490"/>
    </source>
</evidence>
<feature type="region of interest" description="Disordered" evidence="7">
    <location>
        <begin position="393"/>
        <end position="417"/>
    </location>
</feature>
<feature type="compositionally biased region" description="Low complexity" evidence="7">
    <location>
        <begin position="144"/>
        <end position="158"/>
    </location>
</feature>
<comment type="subcellular location">
    <subcellularLocation>
        <location evidence="1">Cytoplasm</location>
    </subcellularLocation>
</comment>
<feature type="compositionally biased region" description="Basic and acidic residues" evidence="7">
    <location>
        <begin position="397"/>
        <end position="407"/>
    </location>
</feature>
<feature type="compositionally biased region" description="Polar residues" evidence="7">
    <location>
        <begin position="408"/>
        <end position="417"/>
    </location>
</feature>
<dbReference type="InterPro" id="IPR051451">
    <property type="entry name" value="PhoH2-like"/>
</dbReference>
<protein>
    <recommendedName>
        <fullName evidence="6">PhoH-like protein</fullName>
    </recommendedName>
</protein>
<sequence length="417" mass="45649">MLNTSPSRSAAPMSEPQANPAGHGGNTRTIALRFNDNILLQRLLGDHDRHLVRLEAGFNVRLSCRGNKIAITGEDEAVSRAQAAIIALYNQLEGGAQIDGAQIDGIIRLTALPSRQERPQHNAYNAEHNAAPGRHEHQERTRPQRNQQPNNRHNAQPRHNNGAPSQNTGNAAFDDLPAIRTKRGVIAPRSHGQAEYMEMLARTDLVFGIGPAGTGKTYLAVAQGVSMLMAGQVDRIILSRPAVEAGEKLGFLPGDMREKIDPYLRPLYDALHDMMPGDQVVRRMGTGEIEVAPLAFMRGRTLAHSYVILDEAQNTTPAQMKMFLTRMGEGTRMAVTGDLSQIDLPGGVSSGLREAVETLDGLKGIGVTHFSSQDVVRHPLVARIVDAYEQKAPATRDNVRDRLRRESNGTSKSPRRY</sequence>
<dbReference type="PANTHER" id="PTHR30473">
    <property type="entry name" value="PROTEIN PHOH"/>
    <property type="match status" value="1"/>
</dbReference>
<reference evidence="9 10" key="1">
    <citation type="submission" date="2013-04" db="EMBL/GenBank/DDBJ databases">
        <title>The genome sequencing project of 58 acetic acid bacteria.</title>
        <authorList>
            <person name="Okamoto-Kainuma A."/>
            <person name="Ishikawa M."/>
            <person name="Umino S."/>
            <person name="Koizumi Y."/>
            <person name="Shiwa Y."/>
            <person name="Yoshikawa H."/>
            <person name="Matsutani M."/>
            <person name="Matsushita K."/>
        </authorList>
    </citation>
    <scope>NUCLEOTIDE SEQUENCE [LARGE SCALE GENOMIC DNA]</scope>
    <source>
        <strain evidence="9 10">NBRC 106555</strain>
    </source>
</reference>
<gene>
    <name evidence="9" type="ORF">AA106555_1154</name>
</gene>
<evidence type="ECO:0000259" key="8">
    <source>
        <dbReference type="Pfam" id="PF02562"/>
    </source>
</evidence>
<evidence type="ECO:0000256" key="2">
    <source>
        <dbReference type="ARBA" id="ARBA00010393"/>
    </source>
</evidence>
<evidence type="ECO:0000256" key="6">
    <source>
        <dbReference type="ARBA" id="ARBA00039970"/>
    </source>
</evidence>
<evidence type="ECO:0000256" key="5">
    <source>
        <dbReference type="ARBA" id="ARBA00022840"/>
    </source>
</evidence>
<dbReference type="Pfam" id="PF02562">
    <property type="entry name" value="PhoH"/>
    <property type="match status" value="1"/>
</dbReference>
<dbReference type="InterPro" id="IPR027417">
    <property type="entry name" value="P-loop_NTPase"/>
</dbReference>